<proteinExistence type="predicted"/>
<feature type="non-terminal residue" evidence="1">
    <location>
        <position position="85"/>
    </location>
</feature>
<evidence type="ECO:0000313" key="2">
    <source>
        <dbReference type="Proteomes" id="UP000265520"/>
    </source>
</evidence>
<dbReference type="AlphaFoldDB" id="A0A392SPV3"/>
<comment type="caution">
    <text evidence="1">The sequence shown here is derived from an EMBL/GenBank/DDBJ whole genome shotgun (WGS) entry which is preliminary data.</text>
</comment>
<evidence type="ECO:0000313" key="1">
    <source>
        <dbReference type="EMBL" id="MCI50427.1"/>
    </source>
</evidence>
<accession>A0A392SPV3</accession>
<reference evidence="1 2" key="1">
    <citation type="journal article" date="2018" name="Front. Plant Sci.">
        <title>Red Clover (Trifolium pratense) and Zigzag Clover (T. medium) - A Picture of Genomic Similarities and Differences.</title>
        <authorList>
            <person name="Dluhosova J."/>
            <person name="Istvanek J."/>
            <person name="Nedelnik J."/>
            <person name="Repkova J."/>
        </authorList>
    </citation>
    <scope>NUCLEOTIDE SEQUENCE [LARGE SCALE GENOMIC DNA]</scope>
    <source>
        <strain evidence="2">cv. 10/8</strain>
        <tissue evidence="1">Leaf</tissue>
    </source>
</reference>
<dbReference type="Proteomes" id="UP000265520">
    <property type="component" value="Unassembled WGS sequence"/>
</dbReference>
<keyword evidence="2" id="KW-1185">Reference proteome</keyword>
<sequence length="85" mass="9798">MVVGSKWRLVSRSRFEWDLDLIWCLKRGGSRMERAARQLMTIDRGVHGCGSIREPTDPNQPNPLFTRTRSFAGRIRSNPPYPQAI</sequence>
<protein>
    <submittedName>
        <fullName evidence="1">Uncharacterized protein</fullName>
    </submittedName>
</protein>
<organism evidence="1 2">
    <name type="scientific">Trifolium medium</name>
    <dbReference type="NCBI Taxonomy" id="97028"/>
    <lineage>
        <taxon>Eukaryota</taxon>
        <taxon>Viridiplantae</taxon>
        <taxon>Streptophyta</taxon>
        <taxon>Embryophyta</taxon>
        <taxon>Tracheophyta</taxon>
        <taxon>Spermatophyta</taxon>
        <taxon>Magnoliopsida</taxon>
        <taxon>eudicotyledons</taxon>
        <taxon>Gunneridae</taxon>
        <taxon>Pentapetalae</taxon>
        <taxon>rosids</taxon>
        <taxon>fabids</taxon>
        <taxon>Fabales</taxon>
        <taxon>Fabaceae</taxon>
        <taxon>Papilionoideae</taxon>
        <taxon>50 kb inversion clade</taxon>
        <taxon>NPAAA clade</taxon>
        <taxon>Hologalegina</taxon>
        <taxon>IRL clade</taxon>
        <taxon>Trifolieae</taxon>
        <taxon>Trifolium</taxon>
    </lineage>
</organism>
<name>A0A392SPV3_9FABA</name>
<dbReference type="EMBL" id="LXQA010416620">
    <property type="protein sequence ID" value="MCI50427.1"/>
    <property type="molecule type" value="Genomic_DNA"/>
</dbReference>